<feature type="non-terminal residue" evidence="1">
    <location>
        <position position="116"/>
    </location>
</feature>
<evidence type="ECO:0000313" key="1">
    <source>
        <dbReference type="EMBL" id="KKL83733.1"/>
    </source>
</evidence>
<name>A0A0F9FBY5_9ZZZZ</name>
<sequence length="116" mass="12382">MKQGGIFILLLLLFLMIWGGYTLITRAAANIDATDHWAWSDTAGWWDFYGTNTVEVGTSTLHGYASSSIGEMVLNCDSSPSGNICGTSNFAVTNVEAGGSLSGCAWNDTTGWISFN</sequence>
<dbReference type="AlphaFoldDB" id="A0A0F9FBY5"/>
<protein>
    <submittedName>
        <fullName evidence="1">Uncharacterized protein</fullName>
    </submittedName>
</protein>
<comment type="caution">
    <text evidence="1">The sequence shown here is derived from an EMBL/GenBank/DDBJ whole genome shotgun (WGS) entry which is preliminary data.</text>
</comment>
<organism evidence="1">
    <name type="scientific">marine sediment metagenome</name>
    <dbReference type="NCBI Taxonomy" id="412755"/>
    <lineage>
        <taxon>unclassified sequences</taxon>
        <taxon>metagenomes</taxon>
        <taxon>ecological metagenomes</taxon>
    </lineage>
</organism>
<reference evidence="1" key="1">
    <citation type="journal article" date="2015" name="Nature">
        <title>Complex archaea that bridge the gap between prokaryotes and eukaryotes.</title>
        <authorList>
            <person name="Spang A."/>
            <person name="Saw J.H."/>
            <person name="Jorgensen S.L."/>
            <person name="Zaremba-Niedzwiedzka K."/>
            <person name="Martijn J."/>
            <person name="Lind A.E."/>
            <person name="van Eijk R."/>
            <person name="Schleper C."/>
            <person name="Guy L."/>
            <person name="Ettema T.J."/>
        </authorList>
    </citation>
    <scope>NUCLEOTIDE SEQUENCE</scope>
</reference>
<gene>
    <name evidence="1" type="ORF">LCGC14_1971770</name>
</gene>
<proteinExistence type="predicted"/>
<dbReference type="EMBL" id="LAZR01021899">
    <property type="protein sequence ID" value="KKL83733.1"/>
    <property type="molecule type" value="Genomic_DNA"/>
</dbReference>
<accession>A0A0F9FBY5</accession>